<keyword evidence="4" id="KW-1185">Reference proteome</keyword>
<sequence>MTSYPHPILVLVYCFLLILGSCKPEEQKKETLFTSLDSAYTNINFINKVENTQEMNIFNYRNFYNGGGVAIGDVNNDGLPDVYLTSNMSENQLYLNKGNFTFEDITNKAGVAGKQAWSTGVTMADVNGDGFLDIYVCNAGDVNGDSRKNELFIHNGLSKDGYPVFTEKAAEYGLDDEGFSTHAAFFDYDRDGDLDVYLLNNSSYPVSRLQYANLRNQRDELGGDKLLRNDNNTFTDVSEQAGMYGSLIGFGLGITIGDVNNDNWLDIYISNDFYERDYLYINNKNGTFTEESKEWMQHESLSSMGADIADINNDNNLDIFVTDMLPGDNYRLKTTSQFENYNLEQLKLARDFHYQYMQNMLHLNNGDGTFSEIARLANVHATDWSWGALIFDMDNDGLKDIFVANGIYKDLTDQDFVNFLDEEETVREAFERGGYKFNQELMNKMSSTPIPNYAFKNAGNFQFKNKAQDWGLGDPGFSNGAAYGDLDNDGDLDLIINNVNSPVSVYKNGSSEKLKTHYARVKLKGSGKNLHAIGAKVYLYQSGKSQFLQQMPNRGFESSIDLTLIFGLGNQPAIDSITVIWPDDKMQTLTNVKADQDIILEHANAGQTYVPKQQADQKIFTDVTNQVKLDYQHEENRFVDFDRDVLLKQMYSTQGPALATGDVNGDGLDDLFFGGARNKKSVLYTQKLDGSFQPLPSFVIAADSLSEDIDAVFFDADDDKDLDLYVVTGGNEFTVGDEQLLDHLYLNDGRGNFTKSAGLPAIAESGSCVAAADFDKDGDIDLFVGSRLIPGQYGYDPLHYLYVNDGTGTFKNMSKRYMPQIRELGMITAAAWADIDKDTYPDLIVAGDWAPVSIFKNVKGNRLDKMNSPALANSEGWWNTIHPADIDEDGDIDFILGNLGLNSRITASKEKPAALYVNDYDQNGSVEQIISCYTENGKTYPMVLKAELQKRLPLVKKKFVKFSEYADKGVADIFSPEQMKTVVEKKVYNPASSFLINEGNGKFTLEALPVEAQFSPIYGIETLDYDQDGKQDILLTGNFFDVLPEIGRYDANYGLILKSSGKGKFSVVFPRESGFFVKGQVRHARKIKGASNQEFIVLAKNNDKTQIFSYKKQPVQ</sequence>
<evidence type="ECO:0000256" key="1">
    <source>
        <dbReference type="ARBA" id="ARBA00022729"/>
    </source>
</evidence>
<dbReference type="KEGG" id="rhoz:GXP67_20730"/>
<dbReference type="EMBL" id="CP048222">
    <property type="protein sequence ID" value="QHT68902.1"/>
    <property type="molecule type" value="Genomic_DNA"/>
</dbReference>
<evidence type="ECO:0000259" key="2">
    <source>
        <dbReference type="Pfam" id="PF07593"/>
    </source>
</evidence>
<evidence type="ECO:0000313" key="4">
    <source>
        <dbReference type="Proteomes" id="UP000480178"/>
    </source>
</evidence>
<dbReference type="Pfam" id="PF07593">
    <property type="entry name" value="UnbV_ASPIC"/>
    <property type="match status" value="1"/>
</dbReference>
<dbReference type="InterPro" id="IPR027039">
    <property type="entry name" value="Crtac1"/>
</dbReference>
<evidence type="ECO:0000313" key="3">
    <source>
        <dbReference type="EMBL" id="QHT68902.1"/>
    </source>
</evidence>
<reference evidence="3 4" key="1">
    <citation type="submission" date="2020-01" db="EMBL/GenBank/DDBJ databases">
        <authorList>
            <person name="Kim M.K."/>
        </authorList>
    </citation>
    <scope>NUCLEOTIDE SEQUENCE [LARGE SCALE GENOMIC DNA]</scope>
    <source>
        <strain evidence="3 4">172606-1</strain>
    </source>
</reference>
<feature type="domain" description="ASPIC/UnbV" evidence="2">
    <location>
        <begin position="532"/>
        <end position="597"/>
    </location>
</feature>
<dbReference type="Proteomes" id="UP000480178">
    <property type="component" value="Chromosome"/>
</dbReference>
<gene>
    <name evidence="3" type="ORF">GXP67_20730</name>
</gene>
<proteinExistence type="predicted"/>
<dbReference type="PANTHER" id="PTHR16026:SF0">
    <property type="entry name" value="CARTILAGE ACIDIC PROTEIN 1"/>
    <property type="match status" value="1"/>
</dbReference>
<dbReference type="AlphaFoldDB" id="A0A6C0GMS0"/>
<accession>A0A6C0GMS0</accession>
<keyword evidence="1" id="KW-0732">Signal</keyword>
<dbReference type="RefSeq" id="WP_162444903.1">
    <property type="nucleotide sequence ID" value="NZ_CP048222.1"/>
</dbReference>
<organism evidence="3 4">
    <name type="scientific">Rhodocytophaga rosea</name>
    <dbReference type="NCBI Taxonomy" id="2704465"/>
    <lineage>
        <taxon>Bacteria</taxon>
        <taxon>Pseudomonadati</taxon>
        <taxon>Bacteroidota</taxon>
        <taxon>Cytophagia</taxon>
        <taxon>Cytophagales</taxon>
        <taxon>Rhodocytophagaceae</taxon>
        <taxon>Rhodocytophaga</taxon>
    </lineage>
</organism>
<dbReference type="InterPro" id="IPR028994">
    <property type="entry name" value="Integrin_alpha_N"/>
</dbReference>
<protein>
    <submittedName>
        <fullName evidence="3">VCBS repeat-containing protein</fullName>
    </submittedName>
</protein>
<dbReference type="Gene3D" id="2.130.10.130">
    <property type="entry name" value="Integrin alpha, N-terminal"/>
    <property type="match status" value="3"/>
</dbReference>
<dbReference type="PANTHER" id="PTHR16026">
    <property type="entry name" value="CARTILAGE ACIDIC PROTEIN 1"/>
    <property type="match status" value="1"/>
</dbReference>
<dbReference type="SUPFAM" id="SSF69318">
    <property type="entry name" value="Integrin alpha N-terminal domain"/>
    <property type="match status" value="3"/>
</dbReference>
<dbReference type="Pfam" id="PF13517">
    <property type="entry name" value="FG-GAP_3"/>
    <property type="match status" value="5"/>
</dbReference>
<dbReference type="InterPro" id="IPR011519">
    <property type="entry name" value="UnbV_ASPIC"/>
</dbReference>
<dbReference type="InterPro" id="IPR013517">
    <property type="entry name" value="FG-GAP"/>
</dbReference>
<name>A0A6C0GMS0_9BACT</name>